<evidence type="ECO:0000313" key="6">
    <source>
        <dbReference type="EMBL" id="CAI8057043.1"/>
    </source>
</evidence>
<protein>
    <submittedName>
        <fullName evidence="6">Sushi domain-containing protein 2</fullName>
    </submittedName>
</protein>
<gene>
    <name evidence="6" type="ORF">GBAR_LOCUS31068</name>
</gene>
<dbReference type="InterPro" id="IPR013783">
    <property type="entry name" value="Ig-like_fold"/>
</dbReference>
<feature type="domain" description="VWFD" evidence="5">
    <location>
        <begin position="591"/>
        <end position="775"/>
    </location>
</feature>
<dbReference type="Proteomes" id="UP001174909">
    <property type="component" value="Unassembled WGS sequence"/>
</dbReference>
<organism evidence="6 7">
    <name type="scientific">Geodia barretti</name>
    <name type="common">Barrett's horny sponge</name>
    <dbReference type="NCBI Taxonomy" id="519541"/>
    <lineage>
        <taxon>Eukaryota</taxon>
        <taxon>Metazoa</taxon>
        <taxon>Porifera</taxon>
        <taxon>Demospongiae</taxon>
        <taxon>Heteroscleromorpha</taxon>
        <taxon>Tetractinellida</taxon>
        <taxon>Astrophorina</taxon>
        <taxon>Geodiidae</taxon>
        <taxon>Geodia</taxon>
    </lineage>
</organism>
<dbReference type="SUPFAM" id="SSF81296">
    <property type="entry name" value="E set domains"/>
    <property type="match status" value="1"/>
</dbReference>
<keyword evidence="7" id="KW-1185">Reference proteome</keyword>
<dbReference type="InterPro" id="IPR035234">
    <property type="entry name" value="IgGFc-bd_N"/>
</dbReference>
<evidence type="ECO:0000313" key="7">
    <source>
        <dbReference type="Proteomes" id="UP001174909"/>
    </source>
</evidence>
<evidence type="ECO:0000259" key="5">
    <source>
        <dbReference type="PROSITE" id="PS51233"/>
    </source>
</evidence>
<feature type="region of interest" description="Disordered" evidence="4">
    <location>
        <begin position="753"/>
        <end position="775"/>
    </location>
</feature>
<proteinExistence type="predicted"/>
<dbReference type="PANTHER" id="PTHR46534:SF1">
    <property type="entry name" value="IGGFC-BINDING PROTEIN N-TERMINAL DOMAIN-CONTAINING PROTEIN"/>
    <property type="match status" value="1"/>
</dbReference>
<accession>A0AA35TYV7</accession>
<evidence type="ECO:0000256" key="1">
    <source>
        <dbReference type="ARBA" id="ARBA00022729"/>
    </source>
</evidence>
<dbReference type="Gene3D" id="2.60.40.10">
    <property type="entry name" value="Immunoglobulins"/>
    <property type="match status" value="1"/>
</dbReference>
<name>A0AA35TYV7_GEOBA</name>
<dbReference type="GO" id="GO:0007154">
    <property type="term" value="P:cell communication"/>
    <property type="evidence" value="ECO:0007669"/>
    <property type="project" value="InterPro"/>
</dbReference>
<dbReference type="GO" id="GO:0016020">
    <property type="term" value="C:membrane"/>
    <property type="evidence" value="ECO:0007669"/>
    <property type="project" value="InterPro"/>
</dbReference>
<dbReference type="Pfam" id="PF17517">
    <property type="entry name" value="IgGFc_binding"/>
    <property type="match status" value="1"/>
</dbReference>
<dbReference type="AlphaFoldDB" id="A0AA35TYV7"/>
<dbReference type="EMBL" id="CASHTH010004418">
    <property type="protein sequence ID" value="CAI8057043.1"/>
    <property type="molecule type" value="Genomic_DNA"/>
</dbReference>
<keyword evidence="3" id="KW-0106">Calcium</keyword>
<dbReference type="Pfam" id="PF03160">
    <property type="entry name" value="Calx-beta"/>
    <property type="match status" value="1"/>
</dbReference>
<dbReference type="Gene3D" id="2.60.40.2030">
    <property type="match status" value="1"/>
</dbReference>
<dbReference type="InterPro" id="IPR014756">
    <property type="entry name" value="Ig_E-set"/>
</dbReference>
<evidence type="ECO:0000256" key="4">
    <source>
        <dbReference type="SAM" id="MobiDB-lite"/>
    </source>
</evidence>
<sequence>MESYFWESNSVTGTRVISNKPLVMYVGHRCTDIPYYSSACDHITEQVSPTAVWGTTFMSSSYAGRASGDLYRILASQSSTSVTVNCSTLSEVLTYNLDTAGSWQEITTPDKSFCSITSDKPLLVMQFALGNSKDGIGDPFMMMITPVEQYSNNYVFNILPEFEINYITLYVTPEDFQPGSIFVDDANLENSTWVAVYCSSADICGYITNISLLPGEHQLYHADVSSQIGVSAYGFNTFNSYGYPGGLQLEPVQLATVSFSQLEFTVLENEEFARVELVRSGDISREAVVLIGTRSDYMAIIEILTFLPEELTKRVDIVINDDTNVEFDESFFLYLVSGEGVHLSPFQRAKVVIRNDDGKITLTPRYGSEIGGTPIIVTADKLEAFEEDNVTCVFDGIKTDGFVTKDGLVFCVSPELRRTGRVPFELHIDGDKNSFTGFAKFISVSHDKVAGVMVENGPVVATGDMVRLSWSPEAILPTEPPDSYNINVMLREYDQESGEWIDTELAKEMPNSGFIEIAVPERAPKNDNESAAPAVFQIEVSESSTDTQIQKRGLFSTIAKAVKKAVKFVTKKIEVSRLFFIPVVTSAFAREDPFARGDPHLITLDGLRYTFNGRGEFTLIETQGDMFTLQGRMTLANGVNKSAIAATVFSAIAAKDNDSDTVQFEVDENNTLIAIVSGELVVFDLAEQEFEKVTVQHLGENSIEALFASGAYVVAGAENGFIATLQVILPEAYSGQVQGLLGTYNGDVSDDLLPQFGDRPLPPDSSMEDIHTSLV</sequence>
<dbReference type="InterPro" id="IPR001846">
    <property type="entry name" value="VWF_type-D"/>
</dbReference>
<dbReference type="InterPro" id="IPR003644">
    <property type="entry name" value="Calx_beta"/>
</dbReference>
<dbReference type="SMART" id="SM00216">
    <property type="entry name" value="VWD"/>
    <property type="match status" value="1"/>
</dbReference>
<keyword evidence="2" id="KW-0677">Repeat</keyword>
<dbReference type="SUPFAM" id="SSF141072">
    <property type="entry name" value="CalX-like"/>
    <property type="match status" value="1"/>
</dbReference>
<comment type="caution">
    <text evidence="6">The sequence shown here is derived from an EMBL/GenBank/DDBJ whole genome shotgun (WGS) entry which is preliminary data.</text>
</comment>
<dbReference type="InterPro" id="IPR038081">
    <property type="entry name" value="CalX-like_sf"/>
</dbReference>
<reference evidence="6" key="1">
    <citation type="submission" date="2023-03" db="EMBL/GenBank/DDBJ databases">
        <authorList>
            <person name="Steffen K."/>
            <person name="Cardenas P."/>
        </authorList>
    </citation>
    <scope>NUCLEOTIDE SEQUENCE</scope>
</reference>
<evidence type="ECO:0000256" key="2">
    <source>
        <dbReference type="ARBA" id="ARBA00022737"/>
    </source>
</evidence>
<dbReference type="PROSITE" id="PS51233">
    <property type="entry name" value="VWFD"/>
    <property type="match status" value="1"/>
</dbReference>
<dbReference type="PANTHER" id="PTHR46534">
    <property type="entry name" value="IGGFC_BINDING DOMAIN-CONTAINING PROTEIN"/>
    <property type="match status" value="1"/>
</dbReference>
<dbReference type="Pfam" id="PF00094">
    <property type="entry name" value="VWD"/>
    <property type="match status" value="1"/>
</dbReference>
<evidence type="ECO:0000256" key="3">
    <source>
        <dbReference type="ARBA" id="ARBA00022837"/>
    </source>
</evidence>
<keyword evidence="1" id="KW-0732">Signal</keyword>